<proteinExistence type="predicted"/>
<dbReference type="PANTHER" id="PTHR14226:SF76">
    <property type="entry name" value="NTE FAMILY PROTEIN RSSA"/>
    <property type="match status" value="1"/>
</dbReference>
<evidence type="ECO:0000259" key="4">
    <source>
        <dbReference type="PROSITE" id="PS51635"/>
    </source>
</evidence>
<gene>
    <name evidence="5" type="ORF">MNBD_ALPHA04-1476</name>
</gene>
<dbReference type="InterPro" id="IPR050301">
    <property type="entry name" value="NTE"/>
</dbReference>
<organism evidence="5">
    <name type="scientific">hydrothermal vent metagenome</name>
    <dbReference type="NCBI Taxonomy" id="652676"/>
    <lineage>
        <taxon>unclassified sequences</taxon>
        <taxon>metagenomes</taxon>
        <taxon>ecological metagenomes</taxon>
    </lineage>
</organism>
<reference evidence="5" key="1">
    <citation type="submission" date="2018-06" db="EMBL/GenBank/DDBJ databases">
        <authorList>
            <person name="Zhirakovskaya E."/>
        </authorList>
    </citation>
    <scope>NUCLEOTIDE SEQUENCE</scope>
</reference>
<feature type="non-terminal residue" evidence="5">
    <location>
        <position position="81"/>
    </location>
</feature>
<dbReference type="InterPro" id="IPR002641">
    <property type="entry name" value="PNPLA_dom"/>
</dbReference>
<dbReference type="Pfam" id="PF01734">
    <property type="entry name" value="Patatin"/>
    <property type="match status" value="1"/>
</dbReference>
<dbReference type="EMBL" id="UOEF01000134">
    <property type="protein sequence ID" value="VAV92041.1"/>
    <property type="molecule type" value="Genomic_DNA"/>
</dbReference>
<dbReference type="InterPro" id="IPR016035">
    <property type="entry name" value="Acyl_Trfase/lysoPLipase"/>
</dbReference>
<protein>
    <recommendedName>
        <fullName evidence="4">PNPLA domain-containing protein</fullName>
    </recommendedName>
</protein>
<accession>A0A3B0RKJ6</accession>
<evidence type="ECO:0000313" key="5">
    <source>
        <dbReference type="EMBL" id="VAV92041.1"/>
    </source>
</evidence>
<keyword evidence="2" id="KW-0442">Lipid degradation</keyword>
<evidence type="ECO:0000256" key="2">
    <source>
        <dbReference type="ARBA" id="ARBA00022963"/>
    </source>
</evidence>
<dbReference type="AlphaFoldDB" id="A0A3B0RKJ6"/>
<dbReference type="PANTHER" id="PTHR14226">
    <property type="entry name" value="NEUROPATHY TARGET ESTERASE/SWISS CHEESE D.MELANOGASTER"/>
    <property type="match status" value="1"/>
</dbReference>
<evidence type="ECO:0000256" key="1">
    <source>
        <dbReference type="ARBA" id="ARBA00022801"/>
    </source>
</evidence>
<dbReference type="Gene3D" id="3.40.1090.10">
    <property type="entry name" value="Cytosolic phospholipase A2 catalytic domain"/>
    <property type="match status" value="1"/>
</dbReference>
<dbReference type="GO" id="GO:0016787">
    <property type="term" value="F:hydrolase activity"/>
    <property type="evidence" value="ECO:0007669"/>
    <property type="project" value="UniProtKB-KW"/>
</dbReference>
<evidence type="ECO:0000256" key="3">
    <source>
        <dbReference type="ARBA" id="ARBA00023098"/>
    </source>
</evidence>
<sequence length="81" mass="8449">MKISLALGGGAGLGWTHIGVLRAIDESPLKIAAISGTSIGAIAGASHAAGKLDYLEKTARTANFRTLLRFMDPHFKRGAVM</sequence>
<name>A0A3B0RKJ6_9ZZZZ</name>
<dbReference type="PROSITE" id="PS51635">
    <property type="entry name" value="PNPLA"/>
    <property type="match status" value="1"/>
</dbReference>
<feature type="domain" description="PNPLA" evidence="4">
    <location>
        <begin position="5"/>
        <end position="81"/>
    </location>
</feature>
<dbReference type="SUPFAM" id="SSF52151">
    <property type="entry name" value="FabD/lysophospholipase-like"/>
    <property type="match status" value="1"/>
</dbReference>
<keyword evidence="3" id="KW-0443">Lipid metabolism</keyword>
<dbReference type="GO" id="GO:0016042">
    <property type="term" value="P:lipid catabolic process"/>
    <property type="evidence" value="ECO:0007669"/>
    <property type="project" value="UniProtKB-KW"/>
</dbReference>
<keyword evidence="1" id="KW-0378">Hydrolase</keyword>